<evidence type="ECO:0000313" key="2">
    <source>
        <dbReference type="EnsemblPlants" id="TuG1812G0500003065.01.T01"/>
    </source>
</evidence>
<proteinExistence type="predicted"/>
<evidence type="ECO:0000313" key="3">
    <source>
        <dbReference type="Proteomes" id="UP000015106"/>
    </source>
</evidence>
<sequence>MADSHDGVAREQSDAAQAGGHAGVALQTHVAGLAPPRPPRVLDDPVLPGPLVDGGVGLAVAHHGDAVVHLRGAGPREDAATVELPHEAPRVDGHRHGLRGGGPQQVRLAVGRHVPVPGDAHRGLVELGRLADAVDAQVRVAGLGGQAVVGHDELVGPAHEPAGAPHRLGVAVHQLLLRQRHQLPLLDVVQPLHGRHRRERPARAAAALVLHRHHRPFLPPVHLLGQSTIIIVSLFFRHCHCSRSAPAGSPRSA</sequence>
<feature type="region of interest" description="Disordered" evidence="1">
    <location>
        <begin position="1"/>
        <end position="22"/>
    </location>
</feature>
<dbReference type="EnsemblPlants" id="TuG1812G0500003065.01.T01">
    <property type="protein sequence ID" value="TuG1812G0500003065.01.T01"/>
    <property type="gene ID" value="TuG1812G0500003065.01"/>
</dbReference>
<dbReference type="Proteomes" id="UP000015106">
    <property type="component" value="Chromosome 5"/>
</dbReference>
<reference evidence="2" key="3">
    <citation type="submission" date="2022-06" db="UniProtKB">
        <authorList>
            <consortium name="EnsemblPlants"/>
        </authorList>
    </citation>
    <scope>IDENTIFICATION</scope>
</reference>
<keyword evidence="3" id="KW-1185">Reference proteome</keyword>
<protein>
    <submittedName>
        <fullName evidence="2">Uncharacterized protein</fullName>
    </submittedName>
</protein>
<feature type="compositionally biased region" description="Basic and acidic residues" evidence="1">
    <location>
        <begin position="1"/>
        <end position="13"/>
    </location>
</feature>
<organism evidence="2 3">
    <name type="scientific">Triticum urartu</name>
    <name type="common">Red wild einkorn</name>
    <name type="synonym">Crithodium urartu</name>
    <dbReference type="NCBI Taxonomy" id="4572"/>
    <lineage>
        <taxon>Eukaryota</taxon>
        <taxon>Viridiplantae</taxon>
        <taxon>Streptophyta</taxon>
        <taxon>Embryophyta</taxon>
        <taxon>Tracheophyta</taxon>
        <taxon>Spermatophyta</taxon>
        <taxon>Magnoliopsida</taxon>
        <taxon>Liliopsida</taxon>
        <taxon>Poales</taxon>
        <taxon>Poaceae</taxon>
        <taxon>BOP clade</taxon>
        <taxon>Pooideae</taxon>
        <taxon>Triticodae</taxon>
        <taxon>Triticeae</taxon>
        <taxon>Triticinae</taxon>
        <taxon>Triticum</taxon>
    </lineage>
</organism>
<evidence type="ECO:0000256" key="1">
    <source>
        <dbReference type="SAM" id="MobiDB-lite"/>
    </source>
</evidence>
<accession>A0A8R7UI23</accession>
<dbReference type="Gramene" id="TuG1812G0500003065.01.T01">
    <property type="protein sequence ID" value="TuG1812G0500003065.01.T01"/>
    <property type="gene ID" value="TuG1812G0500003065.01"/>
</dbReference>
<dbReference type="AlphaFoldDB" id="A0A8R7UI23"/>
<name>A0A8R7UI23_TRIUA</name>
<reference evidence="2" key="2">
    <citation type="submission" date="2018-03" db="EMBL/GenBank/DDBJ databases">
        <title>The Triticum urartu genome reveals the dynamic nature of wheat genome evolution.</title>
        <authorList>
            <person name="Ling H."/>
            <person name="Ma B."/>
            <person name="Shi X."/>
            <person name="Liu H."/>
            <person name="Dong L."/>
            <person name="Sun H."/>
            <person name="Cao Y."/>
            <person name="Gao Q."/>
            <person name="Zheng S."/>
            <person name="Li Y."/>
            <person name="Yu Y."/>
            <person name="Du H."/>
            <person name="Qi M."/>
            <person name="Li Y."/>
            <person name="Yu H."/>
            <person name="Cui Y."/>
            <person name="Wang N."/>
            <person name="Chen C."/>
            <person name="Wu H."/>
            <person name="Zhao Y."/>
            <person name="Zhang J."/>
            <person name="Li Y."/>
            <person name="Zhou W."/>
            <person name="Zhang B."/>
            <person name="Hu W."/>
            <person name="Eijk M."/>
            <person name="Tang J."/>
            <person name="Witsenboer H."/>
            <person name="Zhao S."/>
            <person name="Li Z."/>
            <person name="Zhang A."/>
            <person name="Wang D."/>
            <person name="Liang C."/>
        </authorList>
    </citation>
    <scope>NUCLEOTIDE SEQUENCE [LARGE SCALE GENOMIC DNA]</scope>
    <source>
        <strain evidence="2">cv. G1812</strain>
    </source>
</reference>
<reference evidence="3" key="1">
    <citation type="journal article" date="2013" name="Nature">
        <title>Draft genome of the wheat A-genome progenitor Triticum urartu.</title>
        <authorList>
            <person name="Ling H.Q."/>
            <person name="Zhao S."/>
            <person name="Liu D."/>
            <person name="Wang J."/>
            <person name="Sun H."/>
            <person name="Zhang C."/>
            <person name="Fan H."/>
            <person name="Li D."/>
            <person name="Dong L."/>
            <person name="Tao Y."/>
            <person name="Gao C."/>
            <person name="Wu H."/>
            <person name="Li Y."/>
            <person name="Cui Y."/>
            <person name="Guo X."/>
            <person name="Zheng S."/>
            <person name="Wang B."/>
            <person name="Yu K."/>
            <person name="Liang Q."/>
            <person name="Yang W."/>
            <person name="Lou X."/>
            <person name="Chen J."/>
            <person name="Feng M."/>
            <person name="Jian J."/>
            <person name="Zhang X."/>
            <person name="Luo G."/>
            <person name="Jiang Y."/>
            <person name="Liu J."/>
            <person name="Wang Z."/>
            <person name="Sha Y."/>
            <person name="Zhang B."/>
            <person name="Wu H."/>
            <person name="Tang D."/>
            <person name="Shen Q."/>
            <person name="Xue P."/>
            <person name="Zou S."/>
            <person name="Wang X."/>
            <person name="Liu X."/>
            <person name="Wang F."/>
            <person name="Yang Y."/>
            <person name="An X."/>
            <person name="Dong Z."/>
            <person name="Zhang K."/>
            <person name="Zhang X."/>
            <person name="Luo M.C."/>
            <person name="Dvorak J."/>
            <person name="Tong Y."/>
            <person name="Wang J."/>
            <person name="Yang H."/>
            <person name="Li Z."/>
            <person name="Wang D."/>
            <person name="Zhang A."/>
            <person name="Wang J."/>
        </authorList>
    </citation>
    <scope>NUCLEOTIDE SEQUENCE</scope>
    <source>
        <strain evidence="3">cv. G1812</strain>
    </source>
</reference>